<gene>
    <name evidence="2" type="ordered locus">BQ08700</name>
</gene>
<accession>A0A0H3LUI6</accession>
<dbReference type="Gene3D" id="1.10.3990.20">
    <property type="entry name" value="protein bp1543"/>
    <property type="match status" value="1"/>
</dbReference>
<dbReference type="KEGG" id="bqu:BQ08700"/>
<dbReference type="Proteomes" id="UP000000597">
    <property type="component" value="Chromosome"/>
</dbReference>
<sequence length="95" mass="10638">MTSRKISVRIDGHATSVSLEQPFLDILKAIAYKKGQSLAFIITDIAKRTAASESFLFITRLCTPEYSLSPSLVFVLSFLFCDLCLLIQPKVLWLP</sequence>
<dbReference type="InterPro" id="IPR038268">
    <property type="entry name" value="RHH_sf"/>
</dbReference>
<dbReference type="AlphaFoldDB" id="A0A0H3LUI6"/>
<evidence type="ECO:0000259" key="1">
    <source>
        <dbReference type="Pfam" id="PF13467"/>
    </source>
</evidence>
<dbReference type="HOGENOM" id="CLU_2367130_0_0_5"/>
<evidence type="ECO:0000313" key="2">
    <source>
        <dbReference type="EMBL" id="CAF26349.1"/>
    </source>
</evidence>
<protein>
    <recommendedName>
        <fullName evidence="1">Ribbon-helix-helix domain-containing protein</fullName>
    </recommendedName>
</protein>
<proteinExistence type="predicted"/>
<name>A0A0H3LUI6_BARQU</name>
<dbReference type="Pfam" id="PF13467">
    <property type="entry name" value="RHH_4"/>
    <property type="match status" value="1"/>
</dbReference>
<evidence type="ECO:0000313" key="3">
    <source>
        <dbReference type="Proteomes" id="UP000000597"/>
    </source>
</evidence>
<dbReference type="eggNOG" id="COG4321">
    <property type="taxonomic scope" value="Bacteria"/>
</dbReference>
<dbReference type="EMBL" id="BX897700">
    <property type="protein sequence ID" value="CAF26349.1"/>
    <property type="molecule type" value="Genomic_DNA"/>
</dbReference>
<dbReference type="InterPro" id="IPR027373">
    <property type="entry name" value="RHH_dom"/>
</dbReference>
<reference evidence="2 3" key="1">
    <citation type="journal article" date="2004" name="Proc. Natl. Acad. Sci. U.S.A.">
        <title>The louse-borne human pathogen Bartonella quintana is a genomic derivative of the zoonotic agent Bartonella henselae.</title>
        <authorList>
            <person name="Alsmark U.C.M."/>
            <person name="Frank A.C."/>
            <person name="Karlberg E.O."/>
            <person name="Legault B.-A."/>
            <person name="Ardell D.H."/>
            <person name="Canbaeck B."/>
            <person name="Eriksson A.-S."/>
            <person name="Naeslund A.K."/>
            <person name="Handley S.A."/>
            <person name="Huvet M."/>
            <person name="La Scola B."/>
            <person name="Holmberg M."/>
            <person name="Andersson S.G.E."/>
        </authorList>
    </citation>
    <scope>NUCLEOTIDE SEQUENCE [LARGE SCALE GENOMIC DNA]</scope>
    <source>
        <strain evidence="2 3">Toulouse</strain>
    </source>
</reference>
<organism evidence="2 3">
    <name type="scientific">Bartonella quintana (strain Toulouse)</name>
    <name type="common">Rochalimaea quintana</name>
    <dbReference type="NCBI Taxonomy" id="283165"/>
    <lineage>
        <taxon>Bacteria</taxon>
        <taxon>Pseudomonadati</taxon>
        <taxon>Pseudomonadota</taxon>
        <taxon>Alphaproteobacteria</taxon>
        <taxon>Hyphomicrobiales</taxon>
        <taxon>Bartonellaceae</taxon>
        <taxon>Bartonella</taxon>
    </lineage>
</organism>
<feature type="domain" description="Ribbon-helix-helix" evidence="1">
    <location>
        <begin position="4"/>
        <end position="50"/>
    </location>
</feature>